<evidence type="ECO:0000256" key="6">
    <source>
        <dbReference type="ARBA" id="ARBA00023136"/>
    </source>
</evidence>
<comment type="caution">
    <text evidence="9">The sequence shown here is derived from an EMBL/GenBank/DDBJ whole genome shotgun (WGS) entry which is preliminary data.</text>
</comment>
<evidence type="ECO:0000259" key="8">
    <source>
        <dbReference type="Pfam" id="PF10256"/>
    </source>
</evidence>
<feature type="region of interest" description="Disordered" evidence="7">
    <location>
        <begin position="1"/>
        <end position="61"/>
    </location>
</feature>
<proteinExistence type="inferred from homology"/>
<dbReference type="InterPro" id="IPR051371">
    <property type="entry name" value="Ras_palmitoyltransferase"/>
</dbReference>
<dbReference type="Proteomes" id="UP001164286">
    <property type="component" value="Unassembled WGS sequence"/>
</dbReference>
<evidence type="ECO:0000256" key="4">
    <source>
        <dbReference type="ARBA" id="ARBA00018463"/>
    </source>
</evidence>
<dbReference type="PANTHER" id="PTHR13254">
    <property type="entry name" value="GOLGI AUTOANTIGEN, GOLGIN SUBFAMILY A, 7"/>
    <property type="match status" value="1"/>
</dbReference>
<name>A0AA38H2D9_9TREE</name>
<dbReference type="Pfam" id="PF10256">
    <property type="entry name" value="Erf4"/>
    <property type="match status" value="1"/>
</dbReference>
<evidence type="ECO:0000256" key="5">
    <source>
        <dbReference type="ARBA" id="ARBA00022824"/>
    </source>
</evidence>
<dbReference type="GO" id="GO:0006612">
    <property type="term" value="P:protein targeting to membrane"/>
    <property type="evidence" value="ECO:0007669"/>
    <property type="project" value="TreeGrafter"/>
</dbReference>
<evidence type="ECO:0000256" key="3">
    <source>
        <dbReference type="ARBA" id="ARBA00011396"/>
    </source>
</evidence>
<protein>
    <recommendedName>
        <fullName evidence="4">Ras modification protein ERF4</fullName>
    </recommendedName>
</protein>
<organism evidence="9 10">
    <name type="scientific">Dioszegia hungarica</name>
    <dbReference type="NCBI Taxonomy" id="4972"/>
    <lineage>
        <taxon>Eukaryota</taxon>
        <taxon>Fungi</taxon>
        <taxon>Dikarya</taxon>
        <taxon>Basidiomycota</taxon>
        <taxon>Agaricomycotina</taxon>
        <taxon>Tremellomycetes</taxon>
        <taxon>Tremellales</taxon>
        <taxon>Bulleribasidiaceae</taxon>
        <taxon>Dioszegia</taxon>
    </lineage>
</organism>
<reference evidence="9" key="1">
    <citation type="journal article" date="2022" name="G3 (Bethesda)">
        <title>High quality genome of the basidiomycete yeast Dioszegia hungarica PDD-24b-2 isolated from cloud water.</title>
        <authorList>
            <person name="Jarrige D."/>
            <person name="Haridas S."/>
            <person name="Bleykasten-Grosshans C."/>
            <person name="Joly M."/>
            <person name="Nadalig T."/>
            <person name="Sancelme M."/>
            <person name="Vuilleumier S."/>
            <person name="Grigoriev I.V."/>
            <person name="Amato P."/>
            <person name="Bringel F."/>
        </authorList>
    </citation>
    <scope>NUCLEOTIDE SEQUENCE</scope>
    <source>
        <strain evidence="9">PDD-24b-2</strain>
    </source>
</reference>
<keyword evidence="10" id="KW-1185">Reference proteome</keyword>
<keyword evidence="5" id="KW-0256">Endoplasmic reticulum</keyword>
<comment type="subcellular location">
    <subcellularLocation>
        <location evidence="1">Endoplasmic reticulum membrane</location>
        <topology evidence="1">Peripheral membrane protein</topology>
    </subcellularLocation>
</comment>
<dbReference type="GO" id="GO:0005789">
    <property type="term" value="C:endoplasmic reticulum membrane"/>
    <property type="evidence" value="ECO:0007669"/>
    <property type="project" value="UniProtKB-SubCell"/>
</dbReference>
<dbReference type="EMBL" id="JAKWFO010000013">
    <property type="protein sequence ID" value="KAI9632918.1"/>
    <property type="molecule type" value="Genomic_DNA"/>
</dbReference>
<accession>A0AA38H2D9</accession>
<dbReference type="RefSeq" id="XP_052942695.1">
    <property type="nucleotide sequence ID" value="XM_053091039.1"/>
</dbReference>
<feature type="domain" description="Golgin subfamily A member 7/ERF4" evidence="8">
    <location>
        <begin position="180"/>
        <end position="292"/>
    </location>
</feature>
<evidence type="ECO:0000256" key="2">
    <source>
        <dbReference type="ARBA" id="ARBA00007732"/>
    </source>
</evidence>
<dbReference type="AlphaFoldDB" id="A0AA38H2D9"/>
<evidence type="ECO:0000313" key="9">
    <source>
        <dbReference type="EMBL" id="KAI9632918.1"/>
    </source>
</evidence>
<dbReference type="PANTHER" id="PTHR13254:SF0">
    <property type="entry name" value="GOLGIN SUBFAMILY A MEMBER 7_ERF4 DOMAIN-CONTAINING PROTEIN"/>
    <property type="match status" value="1"/>
</dbReference>
<gene>
    <name evidence="9" type="ORF">MKK02DRAFT_40291</name>
</gene>
<feature type="compositionally biased region" description="Polar residues" evidence="7">
    <location>
        <begin position="15"/>
        <end position="28"/>
    </location>
</feature>
<comment type="subunit">
    <text evidence="3">Interacts with ERF2.</text>
</comment>
<dbReference type="InterPro" id="IPR019383">
    <property type="entry name" value="Golgin_A_7/ERF4"/>
</dbReference>
<dbReference type="GeneID" id="77730244"/>
<comment type="similarity">
    <text evidence="2">Belongs to the ERF4 family.</text>
</comment>
<evidence type="ECO:0000256" key="1">
    <source>
        <dbReference type="ARBA" id="ARBA00004406"/>
    </source>
</evidence>
<sequence>MTTAQAQTPLPALPSLTSNPTFFPTTPADQDASGPSALLGKTTSSTPYYPPLPTIATHQPAPVTSPRLLSITPTRTNISAVPKSTSGNGLYGLSVSQSQASQAATDWEVAFERQEEERWGEKIRSDLSGWRGGHGTIGGVKGFQPDRVVRSTYSRTAVPGLSYFGQAKTGVVGLHLPKEVIRVERDWSDGEICQFETSFPMELDGRITPMAFQSLIESINTRLTAAYSIRGAAIDNLIAIASWWTSIWWRTSCFERNLQAAEKQIKEANEGVFNPAGLNVLSPRDVALQYLEIEYY</sequence>
<evidence type="ECO:0000313" key="10">
    <source>
        <dbReference type="Proteomes" id="UP001164286"/>
    </source>
</evidence>
<dbReference type="GO" id="GO:0031211">
    <property type="term" value="C:endoplasmic reticulum palmitoyltransferase complex"/>
    <property type="evidence" value="ECO:0007669"/>
    <property type="project" value="TreeGrafter"/>
</dbReference>
<keyword evidence="6" id="KW-0472">Membrane</keyword>
<evidence type="ECO:0000256" key="7">
    <source>
        <dbReference type="SAM" id="MobiDB-lite"/>
    </source>
</evidence>